<keyword evidence="3 11" id="KW-1134">Transmembrane beta strand</keyword>
<keyword evidence="17" id="KW-1185">Reference proteome</keyword>
<dbReference type="InterPro" id="IPR036942">
    <property type="entry name" value="Beta-barrel_TonB_sf"/>
</dbReference>
<dbReference type="Gene3D" id="3.55.50.30">
    <property type="match status" value="1"/>
</dbReference>
<dbReference type="InterPro" id="IPR000531">
    <property type="entry name" value="Beta-barrel_TonB"/>
</dbReference>
<dbReference type="Gene3D" id="2.170.130.10">
    <property type="entry name" value="TonB-dependent receptor, plug domain"/>
    <property type="match status" value="1"/>
</dbReference>
<evidence type="ECO:0000256" key="10">
    <source>
        <dbReference type="ARBA" id="ARBA00023237"/>
    </source>
</evidence>
<comment type="similarity">
    <text evidence="11 13">Belongs to the TonB-dependent receptor family.</text>
</comment>
<keyword evidence="4" id="KW-0406">Ion transport</keyword>
<keyword evidence="5 11" id="KW-0812">Transmembrane</keyword>
<sequence>MNSSHQVFRSALFLGAATFALACGSAPAVAASPDPQAYDLKSQGLETSLRVVALKSGRPILAPSRLLAGRKAPPLKGRYTAIEAYRALLAGSGLTLAEVGETVVVRAANGPDEAAAPKDEPQSTEIVVTGSRIRGAPPAAPVRTLDRTDIERSGYADVGEVVRSLPENFAGGQNPGVLAGAAVSNVGNQNTTNASSVNLRGLGSDATLVLVDGHRIAADGAFQAPDISAIPMAAIQRIEIVTDGASALYGSDAVAGVANFILRKDYDGAEFSERIGGATDGGGLQQTYSALGGRIWSSGHALVSIQYTRQDAIKASQRDFTVAAPPVDDLLQPQTQIAAFANLGQDLAPWASLHLDGLYSDRRTGFGWEEEVGGFFYNQSTRAQAYLAAPELDLTLPGSWTGSIAGALSGSDDPAPLTYAGGFSGVRYRNAAQSVEAGASGPVIDLPGGALKLALGGGYRHETFGYHQTGQPVWTGAREVSYFYGELSAPLIGPGQDVPGVHALDLTLAGRAERYSDFGATTNPKVGLRYKPLDGAVLRATWGTSFKAPQLIQTAESNTLFYYPAAQLGGTTGTALLTYGGNPNLKPERSNAWTAGVDLSPPQRPSLRLSATYFHIDYTGRIVQPVNDLGSALTSPTYAPFVTPNPSVQLQAAAIANAAAFYNLAGTPYDASDVVALVQDRYVNATAQKISGVDLSVSDRFDLAGGGLDLQVDATWLRIVQQTTVTAPSAGLTGTLFNPPKFRLRGTAVWTRGPLTLSGALNHIAGEADTGVTPAVPIAAWTTADLTGTWRFQRPAGRLTGLEVSLAVLNLFDKDPPFARGAGAQLPGVNFDSTNASAIGRFVALTLRQRF</sequence>
<protein>
    <submittedName>
        <fullName evidence="16">TonB-dependent receptor</fullName>
    </submittedName>
</protein>
<evidence type="ECO:0000256" key="12">
    <source>
        <dbReference type="PROSITE-ProRule" id="PRU10144"/>
    </source>
</evidence>
<dbReference type="Pfam" id="PF07715">
    <property type="entry name" value="Plug"/>
    <property type="match status" value="1"/>
</dbReference>
<dbReference type="SUPFAM" id="SSF56935">
    <property type="entry name" value="Porins"/>
    <property type="match status" value="1"/>
</dbReference>
<dbReference type="Pfam" id="PF00593">
    <property type="entry name" value="TonB_dep_Rec_b-barrel"/>
    <property type="match status" value="1"/>
</dbReference>
<dbReference type="KEGG" id="caul:KCG34_09840"/>
<evidence type="ECO:0000256" key="7">
    <source>
        <dbReference type="ARBA" id="ARBA00023004"/>
    </source>
</evidence>
<proteinExistence type="inferred from homology"/>
<dbReference type="InterPro" id="IPR011662">
    <property type="entry name" value="Secretin/TonB_short_N"/>
</dbReference>
<dbReference type="InterPro" id="IPR010917">
    <property type="entry name" value="TonB_rcpt_CS"/>
</dbReference>
<evidence type="ECO:0000256" key="9">
    <source>
        <dbReference type="ARBA" id="ARBA00023136"/>
    </source>
</evidence>
<dbReference type="Gene3D" id="2.40.170.20">
    <property type="entry name" value="TonB-dependent receptor, beta-barrel domain"/>
    <property type="match status" value="1"/>
</dbReference>
<comment type="subcellular location">
    <subcellularLocation>
        <location evidence="1 11">Cell outer membrane</location>
        <topology evidence="1 11">Multi-pass membrane protein</topology>
    </subcellularLocation>
</comment>
<feature type="short sequence motif" description="TonB C-terminal box" evidence="12">
    <location>
        <begin position="834"/>
        <end position="851"/>
    </location>
</feature>
<feature type="signal peptide" evidence="14">
    <location>
        <begin position="1"/>
        <end position="30"/>
    </location>
</feature>
<organism evidence="16 17">
    <name type="scientific">Phenylobacterium montanum</name>
    <dbReference type="NCBI Taxonomy" id="2823693"/>
    <lineage>
        <taxon>Bacteria</taxon>
        <taxon>Pseudomonadati</taxon>
        <taxon>Pseudomonadota</taxon>
        <taxon>Alphaproteobacteria</taxon>
        <taxon>Caulobacterales</taxon>
        <taxon>Caulobacteraceae</taxon>
        <taxon>Phenylobacterium</taxon>
    </lineage>
</organism>
<evidence type="ECO:0000256" key="1">
    <source>
        <dbReference type="ARBA" id="ARBA00004571"/>
    </source>
</evidence>
<keyword evidence="4" id="KW-0410">Iron transport</keyword>
<keyword evidence="10 11" id="KW-0998">Cell outer membrane</keyword>
<evidence type="ECO:0000313" key="16">
    <source>
        <dbReference type="EMBL" id="QUD90135.1"/>
    </source>
</evidence>
<feature type="chain" id="PRO_5037271378" evidence="14">
    <location>
        <begin position="31"/>
        <end position="851"/>
    </location>
</feature>
<dbReference type="Proteomes" id="UP000676409">
    <property type="component" value="Chromosome"/>
</dbReference>
<keyword evidence="6 14" id="KW-0732">Signal</keyword>
<evidence type="ECO:0000256" key="13">
    <source>
        <dbReference type="RuleBase" id="RU003357"/>
    </source>
</evidence>
<dbReference type="SMART" id="SM00965">
    <property type="entry name" value="STN"/>
    <property type="match status" value="1"/>
</dbReference>
<keyword evidence="7" id="KW-0408">Iron</keyword>
<dbReference type="GO" id="GO:0009279">
    <property type="term" value="C:cell outer membrane"/>
    <property type="evidence" value="ECO:0007669"/>
    <property type="project" value="UniProtKB-SubCell"/>
</dbReference>
<evidence type="ECO:0000256" key="2">
    <source>
        <dbReference type="ARBA" id="ARBA00022448"/>
    </source>
</evidence>
<evidence type="ECO:0000256" key="11">
    <source>
        <dbReference type="PROSITE-ProRule" id="PRU01360"/>
    </source>
</evidence>
<dbReference type="GO" id="GO:0006826">
    <property type="term" value="P:iron ion transport"/>
    <property type="evidence" value="ECO:0007669"/>
    <property type="project" value="UniProtKB-KW"/>
</dbReference>
<evidence type="ECO:0000256" key="4">
    <source>
        <dbReference type="ARBA" id="ARBA00022496"/>
    </source>
</evidence>
<keyword evidence="16" id="KW-0675">Receptor</keyword>
<dbReference type="PANTHER" id="PTHR47234">
    <property type="match status" value="1"/>
</dbReference>
<dbReference type="InterPro" id="IPR037066">
    <property type="entry name" value="Plug_dom_sf"/>
</dbReference>
<keyword evidence="9 11" id="KW-0472">Membrane</keyword>
<evidence type="ECO:0000256" key="8">
    <source>
        <dbReference type="ARBA" id="ARBA00023077"/>
    </source>
</evidence>
<dbReference type="InterPro" id="IPR039426">
    <property type="entry name" value="TonB-dep_rcpt-like"/>
</dbReference>
<evidence type="ECO:0000256" key="5">
    <source>
        <dbReference type="ARBA" id="ARBA00022692"/>
    </source>
</evidence>
<reference evidence="16" key="1">
    <citation type="submission" date="2021-04" db="EMBL/GenBank/DDBJ databases">
        <title>The complete genome sequence of Caulobacter sp. S6.</title>
        <authorList>
            <person name="Tang Y."/>
            <person name="Ouyang W."/>
            <person name="Liu Q."/>
            <person name="Huang B."/>
            <person name="Guo Z."/>
            <person name="Lei P."/>
        </authorList>
    </citation>
    <scope>NUCLEOTIDE SEQUENCE</scope>
    <source>
        <strain evidence="16">S6</strain>
    </source>
</reference>
<feature type="domain" description="Secretin/TonB short N-terminal" evidence="15">
    <location>
        <begin position="58"/>
        <end position="108"/>
    </location>
</feature>
<evidence type="ECO:0000256" key="6">
    <source>
        <dbReference type="ARBA" id="ARBA00022729"/>
    </source>
</evidence>
<evidence type="ECO:0000256" key="14">
    <source>
        <dbReference type="SAM" id="SignalP"/>
    </source>
</evidence>
<dbReference type="AlphaFoldDB" id="A0A975IWS0"/>
<dbReference type="RefSeq" id="WP_211940186.1">
    <property type="nucleotide sequence ID" value="NZ_CP073078.1"/>
</dbReference>
<evidence type="ECO:0000313" key="17">
    <source>
        <dbReference type="Proteomes" id="UP000676409"/>
    </source>
</evidence>
<evidence type="ECO:0000259" key="15">
    <source>
        <dbReference type="SMART" id="SM00965"/>
    </source>
</evidence>
<dbReference type="CDD" id="cd01347">
    <property type="entry name" value="ligand_gated_channel"/>
    <property type="match status" value="1"/>
</dbReference>
<name>A0A975IWS0_9CAUL</name>
<dbReference type="PANTHER" id="PTHR47234:SF3">
    <property type="entry name" value="SECRETIN_TONB SHORT N-TERMINAL DOMAIN-CONTAINING PROTEIN"/>
    <property type="match status" value="1"/>
</dbReference>
<dbReference type="PROSITE" id="PS01156">
    <property type="entry name" value="TONB_DEPENDENT_REC_2"/>
    <property type="match status" value="1"/>
</dbReference>
<dbReference type="PROSITE" id="PS52016">
    <property type="entry name" value="TONB_DEPENDENT_REC_3"/>
    <property type="match status" value="1"/>
</dbReference>
<keyword evidence="8 13" id="KW-0798">TonB box</keyword>
<accession>A0A975IWS0</accession>
<evidence type="ECO:0000256" key="3">
    <source>
        <dbReference type="ARBA" id="ARBA00022452"/>
    </source>
</evidence>
<dbReference type="InterPro" id="IPR012910">
    <property type="entry name" value="Plug_dom"/>
</dbReference>
<dbReference type="EMBL" id="CP073078">
    <property type="protein sequence ID" value="QUD90135.1"/>
    <property type="molecule type" value="Genomic_DNA"/>
</dbReference>
<keyword evidence="2 11" id="KW-0813">Transport</keyword>
<gene>
    <name evidence="16" type="ORF">KCG34_09840</name>
</gene>